<organism evidence="3 4">
    <name type="scientific">Leishmania mexicana (strain MHOM/GT/2001/U1103)</name>
    <dbReference type="NCBI Taxonomy" id="929439"/>
    <lineage>
        <taxon>Eukaryota</taxon>
        <taxon>Discoba</taxon>
        <taxon>Euglenozoa</taxon>
        <taxon>Kinetoplastea</taxon>
        <taxon>Metakinetoplastina</taxon>
        <taxon>Trypanosomatida</taxon>
        <taxon>Trypanosomatidae</taxon>
        <taxon>Leishmaniinae</taxon>
        <taxon>Leishmania</taxon>
    </lineage>
</organism>
<evidence type="ECO:0000313" key="4">
    <source>
        <dbReference type="Proteomes" id="UP000007259"/>
    </source>
</evidence>
<feature type="domain" description="F-box" evidence="2">
    <location>
        <begin position="79"/>
        <end position="126"/>
    </location>
</feature>
<feature type="region of interest" description="Disordered" evidence="1">
    <location>
        <begin position="294"/>
        <end position="344"/>
    </location>
</feature>
<dbReference type="RefSeq" id="XP_003878373.1">
    <property type="nucleotide sequence ID" value="XM_003878324.1"/>
</dbReference>
<feature type="compositionally biased region" description="Polar residues" evidence="1">
    <location>
        <begin position="674"/>
        <end position="690"/>
    </location>
</feature>
<dbReference type="OMA" id="WHFQELA"/>
<dbReference type="PhylomeDB" id="E9B3V6"/>
<feature type="compositionally biased region" description="Low complexity" evidence="1">
    <location>
        <begin position="331"/>
        <end position="341"/>
    </location>
</feature>
<sequence>MSTWASRLSSSKSVSPTSGTESRGAAVLRDFSLVSSAASPTGVVSGGGAGADVGAGGGNSAALLREEFRAVAEQYNEQSVCLLRLPPDCWDMTTKYLSYMDVIALGQACRSLWRVLHKLDSLWRRQLSYFYHDMRDLRGGKLLCTAPLFPESPCSHSTSHQGSMGALTGPAGGQEWPRKASHQPCMSAYERFFQERRVYVLDSHREWHFQELADVEDKSTGIFTVALHDGRVEAVAAAASPISADPFSFSGAWSASPPQQLLPWVAAASASATPSPIFANATDSTHEWLLAAPSSPASFAPSQPPASPAQTPTQLHVRTTSAQTNGTSIGSSPALAPAAAPSTPPLLPRVGEPIINEHNPLLRLRVYAIEPVEAEENRDDETAEVAADASRIDEECHRSHASPASSISASLSGMTEGQVIEYVVRLSLAEAQQATSRSSPSPPAAEAPSNPKPAARDPVGSSATQQQRKLYRHRHYRGANPAASLPLSELLAILDAFTNNASDQLQYYHVRNCTEDEDPAFLQRLSETLRSAKHRRLHLGNHHRAVRNNGQTTRNRAGRLAGAGSADAPSLSLSATGTATPPQQPPPMNRMLRGFHGDLLEITEREAQLVAGTLLGMPRVIDEFVAFRCYDPALLYHRLHPSSTAIDSADTRGTPREASWLKDSAVLSDGVSPISGQTTQAGSSGPTYQSVEPPATTPPLTTWTPPLRPLPFFTRFFLAPELCHDGYIALIVVDVVRALVIVEEEVVTTDNPDWASPLIARGGRVVVHGQGYNAQAYTRDEYNYVPPNPTRRRRNSDSGG</sequence>
<name>E9B3V6_LEIMU</name>
<feature type="compositionally biased region" description="Polar residues" evidence="1">
    <location>
        <begin position="571"/>
        <end position="580"/>
    </location>
</feature>
<feature type="region of interest" description="Disordered" evidence="1">
    <location>
        <begin position="545"/>
        <end position="588"/>
    </location>
</feature>
<protein>
    <recommendedName>
        <fullName evidence="2">F-box domain-containing protein</fullName>
    </recommendedName>
</protein>
<feature type="compositionally biased region" description="Low complexity" evidence="1">
    <location>
        <begin position="401"/>
        <end position="410"/>
    </location>
</feature>
<gene>
    <name evidence="3" type="ORF">LMXM_32_1220</name>
</gene>
<evidence type="ECO:0000259" key="2">
    <source>
        <dbReference type="PROSITE" id="PS50181"/>
    </source>
</evidence>
<dbReference type="GeneID" id="13453892"/>
<dbReference type="InterPro" id="IPR036047">
    <property type="entry name" value="F-box-like_dom_sf"/>
</dbReference>
<keyword evidence="4" id="KW-1185">Reference proteome</keyword>
<evidence type="ECO:0000313" key="3">
    <source>
        <dbReference type="EMBL" id="CBZ29923.1"/>
    </source>
</evidence>
<dbReference type="InterPro" id="IPR001810">
    <property type="entry name" value="F-box_dom"/>
</dbReference>
<feature type="compositionally biased region" description="Polar residues" evidence="1">
    <location>
        <begin position="311"/>
        <end position="330"/>
    </location>
</feature>
<dbReference type="EMBL" id="FR799585">
    <property type="protein sequence ID" value="CBZ29923.1"/>
    <property type="molecule type" value="Genomic_DNA"/>
</dbReference>
<feature type="region of interest" description="Disordered" evidence="1">
    <location>
        <begin position="781"/>
        <end position="800"/>
    </location>
</feature>
<dbReference type="Proteomes" id="UP000007259">
    <property type="component" value="Chromosome 32"/>
</dbReference>
<dbReference type="OrthoDB" id="272823at2759"/>
<evidence type="ECO:0000256" key="1">
    <source>
        <dbReference type="SAM" id="MobiDB-lite"/>
    </source>
</evidence>
<dbReference type="KEGG" id="lmi:LMXM_32_1220"/>
<feature type="region of interest" description="Disordered" evidence="1">
    <location>
        <begin position="433"/>
        <end position="469"/>
    </location>
</feature>
<dbReference type="SUPFAM" id="SSF81383">
    <property type="entry name" value="F-box domain"/>
    <property type="match status" value="1"/>
</dbReference>
<dbReference type="PROSITE" id="PS50181">
    <property type="entry name" value="FBOX"/>
    <property type="match status" value="1"/>
</dbReference>
<accession>E9B3V6</accession>
<dbReference type="VEuPathDB" id="TriTrypDB:LmxM.32.1220"/>
<dbReference type="PANTHER" id="PTHR48125:SF12">
    <property type="entry name" value="AT HOOK TRANSCRIPTION FACTOR FAMILY-RELATED"/>
    <property type="match status" value="1"/>
</dbReference>
<dbReference type="AlphaFoldDB" id="E9B3V6"/>
<proteinExistence type="predicted"/>
<feature type="region of interest" description="Disordered" evidence="1">
    <location>
        <begin position="672"/>
        <end position="703"/>
    </location>
</feature>
<reference evidence="3 4" key="1">
    <citation type="journal article" date="2011" name="Genome Res.">
        <title>Chromosome and gene copy number variation allow major structural change between species and strains of Leishmania.</title>
        <authorList>
            <person name="Rogers M.B."/>
            <person name="Hilley J.D."/>
            <person name="Dickens N.J."/>
            <person name="Wilkes J."/>
            <person name="Bates P.A."/>
            <person name="Depledge D.P."/>
            <person name="Harris D."/>
            <person name="Her Y."/>
            <person name="Herzyk P."/>
            <person name="Imamura H."/>
            <person name="Otto T.D."/>
            <person name="Sanders M."/>
            <person name="Seeger K."/>
            <person name="Dujardin J.C."/>
            <person name="Berriman M."/>
            <person name="Smith D.F."/>
            <person name="Hertz-Fowler C."/>
            <person name="Mottram J.C."/>
        </authorList>
    </citation>
    <scope>NUCLEOTIDE SEQUENCE [LARGE SCALE GENOMIC DNA]</scope>
    <source>
        <strain evidence="3 4">MHOM/GT/2001/U1103</strain>
    </source>
</reference>
<feature type="region of interest" description="Disordered" evidence="1">
    <location>
        <begin position="375"/>
        <end position="410"/>
    </location>
</feature>
<dbReference type="PANTHER" id="PTHR48125">
    <property type="entry name" value="LP07818P1"/>
    <property type="match status" value="1"/>
</dbReference>
<feature type="region of interest" description="Disordered" evidence="1">
    <location>
        <begin position="1"/>
        <end position="21"/>
    </location>
</feature>